<dbReference type="Proteomes" id="UP000184128">
    <property type="component" value="Unassembled WGS sequence"/>
</dbReference>
<protein>
    <submittedName>
        <fullName evidence="1">Uncharacterized protein</fullName>
    </submittedName>
</protein>
<organism evidence="1 2">
    <name type="scientific">Atopostipes suicloacalis DSM 15692</name>
    <dbReference type="NCBI Taxonomy" id="1121025"/>
    <lineage>
        <taxon>Bacteria</taxon>
        <taxon>Bacillati</taxon>
        <taxon>Bacillota</taxon>
        <taxon>Bacilli</taxon>
        <taxon>Lactobacillales</taxon>
        <taxon>Carnobacteriaceae</taxon>
        <taxon>Atopostipes</taxon>
    </lineage>
</organism>
<keyword evidence="2" id="KW-1185">Reference proteome</keyword>
<sequence>MEKESIDLLELLCKLVIEKEQNELLDLINEIVTEETNSSHVEIE</sequence>
<dbReference type="EMBL" id="FQUF01000003">
    <property type="protein sequence ID" value="SHE33081.1"/>
    <property type="molecule type" value="Genomic_DNA"/>
</dbReference>
<reference evidence="1 2" key="1">
    <citation type="submission" date="2016-11" db="EMBL/GenBank/DDBJ databases">
        <authorList>
            <person name="Jaros S."/>
            <person name="Januszkiewicz K."/>
            <person name="Wedrychowicz H."/>
        </authorList>
    </citation>
    <scope>NUCLEOTIDE SEQUENCE [LARGE SCALE GENOMIC DNA]</scope>
    <source>
        <strain evidence="1 2">DSM 15692</strain>
    </source>
</reference>
<proteinExistence type="predicted"/>
<dbReference type="AlphaFoldDB" id="A0A1M4SLJ7"/>
<gene>
    <name evidence="1" type="ORF">SAMN02745249_00223</name>
</gene>
<evidence type="ECO:0000313" key="2">
    <source>
        <dbReference type="Proteomes" id="UP000184128"/>
    </source>
</evidence>
<name>A0A1M4SLJ7_9LACT</name>
<evidence type="ECO:0000313" key="1">
    <source>
        <dbReference type="EMBL" id="SHE33081.1"/>
    </source>
</evidence>
<accession>A0A1M4SLJ7</accession>